<sequence length="102" mass="11687">MGPPLGPILADIFISKLENGPLKDAINELEFYCRYMDDTFLIMRNEKEAKNILDKFNEVHPTINFTIKKEKYSSVQFLDVLMTRKENGTIRGSVCRKPSSTA</sequence>
<dbReference type="WBParaSite" id="TREG1_83510.1">
    <property type="protein sequence ID" value="TREG1_83510.1"/>
    <property type="gene ID" value="TREG1_83510"/>
</dbReference>
<reference evidence="2" key="1">
    <citation type="submission" date="2022-06" db="EMBL/GenBank/DDBJ databases">
        <authorList>
            <person name="Berger JAMES D."/>
            <person name="Berger JAMES D."/>
        </authorList>
    </citation>
    <scope>NUCLEOTIDE SEQUENCE [LARGE SCALE GENOMIC DNA]</scope>
</reference>
<dbReference type="PROSITE" id="PS50878">
    <property type="entry name" value="RT_POL"/>
    <property type="match status" value="1"/>
</dbReference>
<name>A0AA85KA99_TRIRE</name>
<dbReference type="AlphaFoldDB" id="A0AA85KA99"/>
<evidence type="ECO:0000313" key="2">
    <source>
        <dbReference type="Proteomes" id="UP000050795"/>
    </source>
</evidence>
<feature type="domain" description="Reverse transcriptase" evidence="1">
    <location>
        <begin position="1"/>
        <end position="95"/>
    </location>
</feature>
<dbReference type="Proteomes" id="UP000050795">
    <property type="component" value="Unassembled WGS sequence"/>
</dbReference>
<keyword evidence="2" id="KW-1185">Reference proteome</keyword>
<reference evidence="3" key="2">
    <citation type="submission" date="2023-11" db="UniProtKB">
        <authorList>
            <consortium name="WormBaseParasite"/>
        </authorList>
    </citation>
    <scope>IDENTIFICATION</scope>
</reference>
<proteinExistence type="predicted"/>
<organism evidence="2 3">
    <name type="scientific">Trichobilharzia regenti</name>
    <name type="common">Nasal bird schistosome</name>
    <dbReference type="NCBI Taxonomy" id="157069"/>
    <lineage>
        <taxon>Eukaryota</taxon>
        <taxon>Metazoa</taxon>
        <taxon>Spiralia</taxon>
        <taxon>Lophotrochozoa</taxon>
        <taxon>Platyhelminthes</taxon>
        <taxon>Trematoda</taxon>
        <taxon>Digenea</taxon>
        <taxon>Strigeidida</taxon>
        <taxon>Schistosomatoidea</taxon>
        <taxon>Schistosomatidae</taxon>
        <taxon>Trichobilharzia</taxon>
    </lineage>
</organism>
<dbReference type="PANTHER" id="PTHR21301:SF10">
    <property type="entry name" value="REVERSE TRANSCRIPTASE DOMAIN-CONTAINING PROTEIN"/>
    <property type="match status" value="1"/>
</dbReference>
<dbReference type="InterPro" id="IPR000477">
    <property type="entry name" value="RT_dom"/>
</dbReference>
<accession>A0AA85KA99</accession>
<evidence type="ECO:0000313" key="3">
    <source>
        <dbReference type="WBParaSite" id="TREG1_83510.1"/>
    </source>
</evidence>
<dbReference type="Pfam" id="PF00078">
    <property type="entry name" value="RVT_1"/>
    <property type="match status" value="1"/>
</dbReference>
<evidence type="ECO:0000259" key="1">
    <source>
        <dbReference type="PROSITE" id="PS50878"/>
    </source>
</evidence>
<dbReference type="PANTHER" id="PTHR21301">
    <property type="entry name" value="REVERSE TRANSCRIPTASE"/>
    <property type="match status" value="1"/>
</dbReference>
<protein>
    <recommendedName>
        <fullName evidence="1">Reverse transcriptase domain-containing protein</fullName>
    </recommendedName>
</protein>
<dbReference type="CDD" id="cd00304">
    <property type="entry name" value="RT_like"/>
    <property type="match status" value="1"/>
</dbReference>